<protein>
    <submittedName>
        <fullName evidence="1">Uncharacterized protein</fullName>
    </submittedName>
</protein>
<reference evidence="1 2" key="1">
    <citation type="submission" date="2020-11" db="EMBL/GenBank/DDBJ databases">
        <authorList>
            <person name="Wallbank WR R."/>
            <person name="Pardo Diaz C."/>
            <person name="Kozak K."/>
            <person name="Martin S."/>
            <person name="Jiggins C."/>
            <person name="Moest M."/>
            <person name="Warren A I."/>
            <person name="Generalovic N T."/>
            <person name="Byers J.R.P. K."/>
            <person name="Montejo-Kovacevich G."/>
            <person name="Yen C E."/>
        </authorList>
    </citation>
    <scope>NUCLEOTIDE SEQUENCE [LARGE SCALE GENOMIC DNA]</scope>
</reference>
<dbReference type="Proteomes" id="UP000594454">
    <property type="component" value="Chromosome 4"/>
</dbReference>
<dbReference type="EMBL" id="LR899012">
    <property type="protein sequence ID" value="CAD7086925.1"/>
    <property type="molecule type" value="Genomic_DNA"/>
</dbReference>
<dbReference type="AlphaFoldDB" id="A0A7R8YYM3"/>
<dbReference type="InParanoid" id="A0A7R8YYM3"/>
<sequence length="102" mass="12033">MQTASRTHQHPHRQQIVNIRGITVLLHHRRGIVEEAQLQDRQRLRPQEMMMVTGELNPKESTSIPTCIQMRIDLPREEIHIRKDYKALHQSVHYKPITAELS</sequence>
<evidence type="ECO:0000313" key="1">
    <source>
        <dbReference type="EMBL" id="CAD7086925.1"/>
    </source>
</evidence>
<gene>
    <name evidence="1" type="ORF">HERILL_LOCUS9661</name>
</gene>
<name>A0A7R8YYM3_HERIL</name>
<keyword evidence="2" id="KW-1185">Reference proteome</keyword>
<organism evidence="1 2">
    <name type="scientific">Hermetia illucens</name>
    <name type="common">Black soldier fly</name>
    <dbReference type="NCBI Taxonomy" id="343691"/>
    <lineage>
        <taxon>Eukaryota</taxon>
        <taxon>Metazoa</taxon>
        <taxon>Ecdysozoa</taxon>
        <taxon>Arthropoda</taxon>
        <taxon>Hexapoda</taxon>
        <taxon>Insecta</taxon>
        <taxon>Pterygota</taxon>
        <taxon>Neoptera</taxon>
        <taxon>Endopterygota</taxon>
        <taxon>Diptera</taxon>
        <taxon>Brachycera</taxon>
        <taxon>Stratiomyomorpha</taxon>
        <taxon>Stratiomyidae</taxon>
        <taxon>Hermetiinae</taxon>
        <taxon>Hermetia</taxon>
    </lineage>
</organism>
<proteinExistence type="predicted"/>
<accession>A0A7R8YYM3</accession>
<evidence type="ECO:0000313" key="2">
    <source>
        <dbReference type="Proteomes" id="UP000594454"/>
    </source>
</evidence>